<keyword evidence="5" id="KW-0444">Lipid biosynthesis</keyword>
<comment type="pathway">
    <text evidence="3">Lipid metabolism.</text>
</comment>
<evidence type="ECO:0000256" key="11">
    <source>
        <dbReference type="ARBA" id="ARBA00023098"/>
    </source>
</evidence>
<evidence type="ECO:0000256" key="7">
    <source>
        <dbReference type="ARBA" id="ARBA00022692"/>
    </source>
</evidence>
<comment type="caution">
    <text evidence="15">The sequence shown here is derived from an EMBL/GenBank/DDBJ whole genome shotgun (WGS) entry which is preliminary data.</text>
</comment>
<evidence type="ECO:0000256" key="6">
    <source>
        <dbReference type="ARBA" id="ARBA00022679"/>
    </source>
</evidence>
<dbReference type="GO" id="GO:0004144">
    <property type="term" value="F:diacylglycerol O-acyltransferase activity"/>
    <property type="evidence" value="ECO:0007669"/>
    <property type="project" value="TreeGrafter"/>
</dbReference>
<evidence type="ECO:0000256" key="2">
    <source>
        <dbReference type="ARBA" id="ARBA00004771"/>
    </source>
</evidence>
<evidence type="ECO:0000256" key="9">
    <source>
        <dbReference type="ARBA" id="ARBA00022824"/>
    </source>
</evidence>
<sequence length="309" mass="35877">MTFAGTLLALYFYITWLGGCTLAILMLLGLVFSTYRAYILAFLTLYYSFRYLVPRQTWPAYIELFQDLSAKYPYFRSQKVHFEDATIGTSATTKTLFAFHPHGILGGNWLVNGIICRDFRACEIHWLVFDQLKRIPFTAEVIKWLRVDGADKATFVKLMKQNKNIAFIPGGFEEATLFEYGVHCLYLKKRFGFIKLALMHGYQVVPVYSFGEEFTVQCFTGFKQLRVWLNRYKIPTTFFIGRWSCFFLPKNDLDMNTVIGKPVVLPQISSPTPEDIQKYHSIYMNAVRELFDRHKAKFAADPNVELKIV</sequence>
<keyword evidence="11" id="KW-0443">Lipid metabolism</keyword>
<gene>
    <name evidence="15" type="ORF">THRCLA_01379</name>
</gene>
<organism evidence="15 16">
    <name type="scientific">Thraustotheca clavata</name>
    <dbReference type="NCBI Taxonomy" id="74557"/>
    <lineage>
        <taxon>Eukaryota</taxon>
        <taxon>Sar</taxon>
        <taxon>Stramenopiles</taxon>
        <taxon>Oomycota</taxon>
        <taxon>Saprolegniomycetes</taxon>
        <taxon>Saprolegniales</taxon>
        <taxon>Achlyaceae</taxon>
        <taxon>Thraustotheca</taxon>
    </lineage>
</organism>
<evidence type="ECO:0000256" key="1">
    <source>
        <dbReference type="ARBA" id="ARBA00004477"/>
    </source>
</evidence>
<evidence type="ECO:0000256" key="14">
    <source>
        <dbReference type="RuleBase" id="RU367023"/>
    </source>
</evidence>
<evidence type="ECO:0000256" key="8">
    <source>
        <dbReference type="ARBA" id="ARBA00022798"/>
    </source>
</evidence>
<comment type="similarity">
    <text evidence="4 14">Belongs to the diacylglycerol acyltransferase family.</text>
</comment>
<feature type="transmembrane region" description="Helical" evidence="14">
    <location>
        <begin position="35"/>
        <end position="53"/>
    </location>
</feature>
<evidence type="ECO:0000256" key="12">
    <source>
        <dbReference type="ARBA" id="ARBA00023136"/>
    </source>
</evidence>
<dbReference type="GO" id="GO:0019432">
    <property type="term" value="P:triglyceride biosynthetic process"/>
    <property type="evidence" value="ECO:0007669"/>
    <property type="project" value="TreeGrafter"/>
</dbReference>
<dbReference type="AlphaFoldDB" id="A0A1W0A8M4"/>
<keyword evidence="13 15" id="KW-0012">Acyltransferase</keyword>
<comment type="subcellular location">
    <subcellularLocation>
        <location evidence="1 14">Endoplasmic reticulum membrane</location>
        <topology evidence="1 14">Multi-pass membrane protein</topology>
    </subcellularLocation>
</comment>
<dbReference type="GO" id="GO:0005789">
    <property type="term" value="C:endoplasmic reticulum membrane"/>
    <property type="evidence" value="ECO:0007669"/>
    <property type="project" value="UniProtKB-SubCell"/>
</dbReference>
<feature type="transmembrane region" description="Helical" evidence="14">
    <location>
        <begin position="7"/>
        <end position="29"/>
    </location>
</feature>
<evidence type="ECO:0000256" key="4">
    <source>
        <dbReference type="ARBA" id="ARBA00005420"/>
    </source>
</evidence>
<dbReference type="EC" id="2.3.1.-" evidence="14"/>
<protein>
    <recommendedName>
        <fullName evidence="14">Acyltransferase</fullName>
        <ecNumber evidence="14">2.3.1.-</ecNumber>
    </recommendedName>
</protein>
<dbReference type="STRING" id="74557.A0A1W0A8M4"/>
<keyword evidence="9 14" id="KW-0256">Endoplasmic reticulum</keyword>
<proteinExistence type="inferred from homology"/>
<keyword evidence="12 14" id="KW-0472">Membrane</keyword>
<keyword evidence="6 14" id="KW-0808">Transferase</keyword>
<keyword evidence="8" id="KW-0319">Glycerol metabolism</keyword>
<comment type="pathway">
    <text evidence="2">Glycerolipid metabolism; triacylglycerol biosynthesis.</text>
</comment>
<dbReference type="EMBL" id="JNBS01000327">
    <property type="protein sequence ID" value="OQS06578.1"/>
    <property type="molecule type" value="Genomic_DNA"/>
</dbReference>
<evidence type="ECO:0000256" key="3">
    <source>
        <dbReference type="ARBA" id="ARBA00005189"/>
    </source>
</evidence>
<evidence type="ECO:0000256" key="13">
    <source>
        <dbReference type="ARBA" id="ARBA00023315"/>
    </source>
</evidence>
<reference evidence="15 16" key="1">
    <citation type="journal article" date="2014" name="Genome Biol. Evol.">
        <title>The secreted proteins of Achlya hypogyna and Thraustotheca clavata identify the ancestral oomycete secretome and reveal gene acquisitions by horizontal gene transfer.</title>
        <authorList>
            <person name="Misner I."/>
            <person name="Blouin N."/>
            <person name="Leonard G."/>
            <person name="Richards T.A."/>
            <person name="Lane C.E."/>
        </authorList>
    </citation>
    <scope>NUCLEOTIDE SEQUENCE [LARGE SCALE GENOMIC DNA]</scope>
    <source>
        <strain evidence="15 16">ATCC 34112</strain>
    </source>
</reference>
<evidence type="ECO:0000256" key="10">
    <source>
        <dbReference type="ARBA" id="ARBA00022989"/>
    </source>
</evidence>
<keyword evidence="10 14" id="KW-1133">Transmembrane helix</keyword>
<dbReference type="GO" id="GO:0006071">
    <property type="term" value="P:glycerol metabolic process"/>
    <property type="evidence" value="ECO:0007669"/>
    <property type="project" value="UniProtKB-KW"/>
</dbReference>
<name>A0A1W0A8M4_9STRA</name>
<dbReference type="PANTHER" id="PTHR12317">
    <property type="entry name" value="DIACYLGLYCEROL O-ACYLTRANSFERASE"/>
    <property type="match status" value="1"/>
</dbReference>
<keyword evidence="7 14" id="KW-0812">Transmembrane</keyword>
<keyword evidence="16" id="KW-1185">Reference proteome</keyword>
<dbReference type="PANTHER" id="PTHR12317:SF0">
    <property type="entry name" value="ACYLTRANSFERASE"/>
    <property type="match status" value="1"/>
</dbReference>
<evidence type="ECO:0000256" key="5">
    <source>
        <dbReference type="ARBA" id="ARBA00022516"/>
    </source>
</evidence>
<evidence type="ECO:0000313" key="15">
    <source>
        <dbReference type="EMBL" id="OQS06578.1"/>
    </source>
</evidence>
<accession>A0A1W0A8M4</accession>
<dbReference type="Pfam" id="PF03982">
    <property type="entry name" value="DAGAT"/>
    <property type="match status" value="1"/>
</dbReference>
<dbReference type="OrthoDB" id="264532at2759"/>
<dbReference type="InterPro" id="IPR007130">
    <property type="entry name" value="DAGAT"/>
</dbReference>
<evidence type="ECO:0000313" key="16">
    <source>
        <dbReference type="Proteomes" id="UP000243217"/>
    </source>
</evidence>
<dbReference type="Proteomes" id="UP000243217">
    <property type="component" value="Unassembled WGS sequence"/>
</dbReference>